<keyword evidence="4" id="KW-0749">Sporulation</keyword>
<organism evidence="7 8">
    <name type="scientific">Amycolatopsis australiensis</name>
    <dbReference type="NCBI Taxonomy" id="546364"/>
    <lineage>
        <taxon>Bacteria</taxon>
        <taxon>Bacillati</taxon>
        <taxon>Actinomycetota</taxon>
        <taxon>Actinomycetes</taxon>
        <taxon>Pseudonocardiales</taxon>
        <taxon>Pseudonocardiaceae</taxon>
        <taxon>Amycolatopsis</taxon>
    </lineage>
</organism>
<protein>
    <submittedName>
        <fullName evidence="7">Streptomyces sporulation and cell division protein, SsgA</fullName>
    </submittedName>
</protein>
<evidence type="ECO:0000256" key="6">
    <source>
        <dbReference type="ARBA" id="ARBA00023306"/>
    </source>
</evidence>
<evidence type="ECO:0000256" key="1">
    <source>
        <dbReference type="ARBA" id="ARBA00004431"/>
    </source>
</evidence>
<evidence type="ECO:0000313" key="8">
    <source>
        <dbReference type="Proteomes" id="UP000182740"/>
    </source>
</evidence>
<dbReference type="Pfam" id="PF04686">
    <property type="entry name" value="SsgA"/>
    <property type="match status" value="1"/>
</dbReference>
<keyword evidence="5" id="KW-0717">Septation</keyword>
<evidence type="ECO:0000256" key="4">
    <source>
        <dbReference type="ARBA" id="ARBA00022969"/>
    </source>
</evidence>
<keyword evidence="3 7" id="KW-0132">Cell division</keyword>
<dbReference type="GO" id="GO:0030435">
    <property type="term" value="P:sporulation resulting in formation of a cellular spore"/>
    <property type="evidence" value="ECO:0007669"/>
    <property type="project" value="UniProtKB-KW"/>
</dbReference>
<comment type="similarity">
    <text evidence="2">Belongs to the SsgA family.</text>
</comment>
<evidence type="ECO:0000256" key="3">
    <source>
        <dbReference type="ARBA" id="ARBA00022618"/>
    </source>
</evidence>
<sequence>MIWMELPALLSHGQAVVSVRYEATDPYAVTLRFPAEVCPEEWVIGRDLLADVLTAGRAGAVDVQMVARGDLIVLGLSTPDGAGWAVFRRDDVEALMTATHRMVRPGEESQFLDWSDTTDFPGVAP</sequence>
<dbReference type="InterPro" id="IPR038658">
    <property type="entry name" value="SsgB_sf"/>
</dbReference>
<dbReference type="EMBL" id="FPJG01000006">
    <property type="protein sequence ID" value="SFW50413.1"/>
    <property type="molecule type" value="Genomic_DNA"/>
</dbReference>
<accession>A0A1K1PSH2</accession>
<dbReference type="RefSeq" id="WP_072475083.1">
    <property type="nucleotide sequence ID" value="NZ_FPJG01000006.1"/>
</dbReference>
<dbReference type="OrthoDB" id="3627836at2"/>
<evidence type="ECO:0000256" key="2">
    <source>
        <dbReference type="ARBA" id="ARBA00009323"/>
    </source>
</evidence>
<keyword evidence="6" id="KW-0131">Cell cycle</keyword>
<dbReference type="AlphaFoldDB" id="A0A1K1PSH2"/>
<dbReference type="STRING" id="546364.SAMN04489730_0946"/>
<proteinExistence type="inferred from homology"/>
<reference evidence="8" key="1">
    <citation type="submission" date="2016-11" db="EMBL/GenBank/DDBJ databases">
        <authorList>
            <person name="Varghese N."/>
            <person name="Submissions S."/>
        </authorList>
    </citation>
    <scope>NUCLEOTIDE SEQUENCE [LARGE SCALE GENOMIC DNA]</scope>
    <source>
        <strain evidence="8">DSM 44671</strain>
    </source>
</reference>
<evidence type="ECO:0000313" key="7">
    <source>
        <dbReference type="EMBL" id="SFW50413.1"/>
    </source>
</evidence>
<name>A0A1K1PSH2_9PSEU</name>
<comment type="subcellular location">
    <subcellularLocation>
        <location evidence="1">Cell septum</location>
    </subcellularLocation>
</comment>
<gene>
    <name evidence="7" type="ORF">SAMN04489730_0946</name>
</gene>
<keyword evidence="8" id="KW-1185">Reference proteome</keyword>
<dbReference type="GO" id="GO:0000917">
    <property type="term" value="P:division septum assembly"/>
    <property type="evidence" value="ECO:0007669"/>
    <property type="project" value="UniProtKB-KW"/>
</dbReference>
<evidence type="ECO:0000256" key="5">
    <source>
        <dbReference type="ARBA" id="ARBA00023210"/>
    </source>
</evidence>
<dbReference type="Proteomes" id="UP000182740">
    <property type="component" value="Unassembled WGS sequence"/>
</dbReference>
<dbReference type="InterPro" id="IPR006776">
    <property type="entry name" value="SsgB"/>
</dbReference>
<dbReference type="GO" id="GO:0030428">
    <property type="term" value="C:cell septum"/>
    <property type="evidence" value="ECO:0007669"/>
    <property type="project" value="UniProtKB-SubCell"/>
</dbReference>
<dbReference type="Gene3D" id="2.30.31.20">
    <property type="entry name" value="Sporulation-specific cell division protein SsgB"/>
    <property type="match status" value="1"/>
</dbReference>